<gene>
    <name evidence="5" type="ORF">DdX_07813</name>
</gene>
<evidence type="ECO:0000313" key="5">
    <source>
        <dbReference type="EMBL" id="KAI1715495.1"/>
    </source>
</evidence>
<dbReference type="Pfam" id="PF04042">
    <property type="entry name" value="DNA_pol_E_B"/>
    <property type="match status" value="1"/>
</dbReference>
<organism evidence="5 6">
    <name type="scientific">Ditylenchus destructor</name>
    <dbReference type="NCBI Taxonomy" id="166010"/>
    <lineage>
        <taxon>Eukaryota</taxon>
        <taxon>Metazoa</taxon>
        <taxon>Ecdysozoa</taxon>
        <taxon>Nematoda</taxon>
        <taxon>Chromadorea</taxon>
        <taxon>Rhabditida</taxon>
        <taxon>Tylenchina</taxon>
        <taxon>Tylenchomorpha</taxon>
        <taxon>Sphaerularioidea</taxon>
        <taxon>Anguinidae</taxon>
        <taxon>Anguininae</taxon>
        <taxon>Ditylenchus</taxon>
    </lineage>
</organism>
<dbReference type="AlphaFoldDB" id="A0AAD4R7M6"/>
<dbReference type="Pfam" id="PF18018">
    <property type="entry name" value="DNA_pol_D_N"/>
    <property type="match status" value="1"/>
</dbReference>
<name>A0AAD4R7M6_9BILA</name>
<accession>A0AAD4R7M6</accession>
<dbReference type="Gene3D" id="3.60.21.50">
    <property type="match status" value="1"/>
</dbReference>
<feature type="domain" description="DNA polymerase delta subunit OB-fold" evidence="4">
    <location>
        <begin position="32"/>
        <end position="163"/>
    </location>
</feature>
<dbReference type="GO" id="GO:0006271">
    <property type="term" value="P:DNA strand elongation involved in DNA replication"/>
    <property type="evidence" value="ECO:0007669"/>
    <property type="project" value="TreeGrafter"/>
</dbReference>
<dbReference type="GO" id="GO:0003677">
    <property type="term" value="F:DNA binding"/>
    <property type="evidence" value="ECO:0007669"/>
    <property type="project" value="InterPro"/>
</dbReference>
<evidence type="ECO:0000259" key="3">
    <source>
        <dbReference type="Pfam" id="PF04042"/>
    </source>
</evidence>
<evidence type="ECO:0000313" key="6">
    <source>
        <dbReference type="Proteomes" id="UP001201812"/>
    </source>
</evidence>
<evidence type="ECO:0000256" key="2">
    <source>
        <dbReference type="ARBA" id="ARBA00022705"/>
    </source>
</evidence>
<feature type="domain" description="DNA polymerase alpha/delta/epsilon subunit B" evidence="3">
    <location>
        <begin position="183"/>
        <end position="398"/>
    </location>
</feature>
<evidence type="ECO:0000259" key="4">
    <source>
        <dbReference type="Pfam" id="PF18018"/>
    </source>
</evidence>
<keyword evidence="6" id="KW-1185">Reference proteome</keyword>
<dbReference type="InterPro" id="IPR040663">
    <property type="entry name" value="DNA_pol_D_N"/>
</dbReference>
<dbReference type="Proteomes" id="UP001201812">
    <property type="component" value="Unassembled WGS sequence"/>
</dbReference>
<reference evidence="5" key="1">
    <citation type="submission" date="2022-01" db="EMBL/GenBank/DDBJ databases">
        <title>Genome Sequence Resource for Two Populations of Ditylenchus destructor, the Migratory Endoparasitic Phytonematode.</title>
        <authorList>
            <person name="Zhang H."/>
            <person name="Lin R."/>
            <person name="Xie B."/>
        </authorList>
    </citation>
    <scope>NUCLEOTIDE SEQUENCE</scope>
    <source>
        <strain evidence="5">BazhouSP</strain>
    </source>
</reference>
<comment type="similarity">
    <text evidence="1">Belongs to the DNA polymerase delta/II small subunit family.</text>
</comment>
<dbReference type="GO" id="GO:0043625">
    <property type="term" value="C:delta DNA polymerase complex"/>
    <property type="evidence" value="ECO:0007669"/>
    <property type="project" value="TreeGrafter"/>
</dbReference>
<sequence>MKDQKEKIEVDYEDKSTPFIIEEVTENCFQRQFYFLYKARVRALTDRILSNAKKSLGSHINVSGLTEVSQDGKDYFVVGVILKRMKYRRSVLYEFTEDALDFEFREKIASDNLVAPDDYLELEDYQQIVKLGGDIHAEKFVSGMVVGIFGYQEKVDLFHVKEVIMPELASQIPWPLIEDDCYVLFISGISLSSNAAKNEKVLFAMEKLCKWLAGEIYMTENDAGIVSKIGHMIIAGENIRITEEDFDQRKIDFLGPEQDPDKDAISHFDDILSMLVSTVTVDVMPGSNDPTSGMLPQQPIPKIVFPKAKRFGKFCNSVTNPYMCSINGFALLGTAGQNVRDMSHLTNGFKPLDLMEECLKIGHMFPTVPDSIDGFPSENRDPLVIEELPHVFFTGNQDKLSCRFMVNPDKSKTFLLTIPTFSQKQIVGLLNLRNMNLAAYDFSQENDLFG</sequence>
<keyword evidence="2" id="KW-0235">DNA replication</keyword>
<dbReference type="InterPro" id="IPR007185">
    <property type="entry name" value="DNA_pol_a/d/e_bsu"/>
</dbReference>
<dbReference type="PANTHER" id="PTHR10416:SF0">
    <property type="entry name" value="DNA POLYMERASE DELTA SUBUNIT 2"/>
    <property type="match status" value="1"/>
</dbReference>
<dbReference type="EMBL" id="JAKKPZ010000011">
    <property type="protein sequence ID" value="KAI1715495.1"/>
    <property type="molecule type" value="Genomic_DNA"/>
</dbReference>
<dbReference type="PANTHER" id="PTHR10416">
    <property type="entry name" value="DNA POLYMERASE DELTA SUBUNIT 2"/>
    <property type="match status" value="1"/>
</dbReference>
<dbReference type="InterPro" id="IPR024826">
    <property type="entry name" value="DNA_pol_delta/II_ssu"/>
</dbReference>
<dbReference type="Gene3D" id="2.40.50.430">
    <property type="match status" value="1"/>
</dbReference>
<evidence type="ECO:0000256" key="1">
    <source>
        <dbReference type="ARBA" id="ARBA00006035"/>
    </source>
</evidence>
<comment type="caution">
    <text evidence="5">The sequence shown here is derived from an EMBL/GenBank/DDBJ whole genome shotgun (WGS) entry which is preliminary data.</text>
</comment>
<proteinExistence type="inferred from homology"/>
<protein>
    <submittedName>
        <fullName evidence="5">DNA polymerase alpha/epsilon subunit B domain-containing protein</fullName>
    </submittedName>
</protein>